<proteinExistence type="predicted"/>
<dbReference type="Proteomes" id="UP001415169">
    <property type="component" value="Unassembled WGS sequence"/>
</dbReference>
<reference evidence="1" key="2">
    <citation type="submission" date="2023-12" db="EMBL/GenBank/DDBJ databases">
        <authorList>
            <person name="Sun Q."/>
            <person name="Inoue M."/>
        </authorList>
    </citation>
    <scope>NUCLEOTIDE SEQUENCE</scope>
    <source>
        <strain evidence="1">JCM 17590</strain>
    </source>
</reference>
<protein>
    <submittedName>
        <fullName evidence="1">Uncharacterized protein</fullName>
    </submittedName>
</protein>
<organism evidence="1 2">
    <name type="scientific">Gryllotalpicola daejeonensis</name>
    <dbReference type="NCBI Taxonomy" id="993087"/>
    <lineage>
        <taxon>Bacteria</taxon>
        <taxon>Bacillati</taxon>
        <taxon>Actinomycetota</taxon>
        <taxon>Actinomycetes</taxon>
        <taxon>Micrococcales</taxon>
        <taxon>Microbacteriaceae</taxon>
        <taxon>Gryllotalpicola</taxon>
    </lineage>
</organism>
<comment type="caution">
    <text evidence="1">The sequence shown here is derived from an EMBL/GenBank/DDBJ whole genome shotgun (WGS) entry which is preliminary data.</text>
</comment>
<sequence>MTPTSAPSRDVTDALHEASRPELALLEDARRVAAGLHGPEVAWLNVGAAAARRGISSDQLENFARLQGLPQTAAARALFDLGYAVRSVELALGEQLMFDWPPAEIEAAEKLDQALGLLRAAFDILAGAR</sequence>
<gene>
    <name evidence="1" type="ORF">GCM10022286_00470</name>
</gene>
<evidence type="ECO:0000313" key="2">
    <source>
        <dbReference type="Proteomes" id="UP001415169"/>
    </source>
</evidence>
<dbReference type="RefSeq" id="WP_344789731.1">
    <property type="nucleotide sequence ID" value="NZ_BAABBV010000001.1"/>
</dbReference>
<reference evidence="1" key="1">
    <citation type="journal article" date="2014" name="Int. J. Syst. Evol. Microbiol.">
        <title>Complete genome of a new Firmicutes species belonging to the dominant human colonic microbiota ('Ruminococcus bicirculans') reveals two chromosomes and a selective capacity to utilize plant glucans.</title>
        <authorList>
            <consortium name="NISC Comparative Sequencing Program"/>
            <person name="Wegmann U."/>
            <person name="Louis P."/>
            <person name="Goesmann A."/>
            <person name="Henrissat B."/>
            <person name="Duncan S.H."/>
            <person name="Flint H.J."/>
        </authorList>
    </citation>
    <scope>NUCLEOTIDE SEQUENCE</scope>
    <source>
        <strain evidence="1">JCM 17590</strain>
    </source>
</reference>
<accession>A0ABP7ZD46</accession>
<keyword evidence="2" id="KW-1185">Reference proteome</keyword>
<dbReference type="EMBL" id="BAABBV010000001">
    <property type="protein sequence ID" value="GAA4153734.1"/>
    <property type="molecule type" value="Genomic_DNA"/>
</dbReference>
<evidence type="ECO:0000313" key="1">
    <source>
        <dbReference type="EMBL" id="GAA4153734.1"/>
    </source>
</evidence>
<name>A0ABP7ZD46_9MICO</name>